<protein>
    <submittedName>
        <fullName evidence="2">Uncharacterized protein</fullName>
    </submittedName>
</protein>
<reference evidence="2" key="1">
    <citation type="submission" date="2023-03" db="EMBL/GenBank/DDBJ databases">
        <title>Massive genome expansion in bonnet fungi (Mycena s.s.) driven by repeated elements and novel gene families across ecological guilds.</title>
        <authorList>
            <consortium name="Lawrence Berkeley National Laboratory"/>
            <person name="Harder C.B."/>
            <person name="Miyauchi S."/>
            <person name="Viragh M."/>
            <person name="Kuo A."/>
            <person name="Thoen E."/>
            <person name="Andreopoulos B."/>
            <person name="Lu D."/>
            <person name="Skrede I."/>
            <person name="Drula E."/>
            <person name="Henrissat B."/>
            <person name="Morin E."/>
            <person name="Kohler A."/>
            <person name="Barry K."/>
            <person name="LaButti K."/>
            <person name="Morin E."/>
            <person name="Salamov A."/>
            <person name="Lipzen A."/>
            <person name="Mereny Z."/>
            <person name="Hegedus B."/>
            <person name="Baldrian P."/>
            <person name="Stursova M."/>
            <person name="Weitz H."/>
            <person name="Taylor A."/>
            <person name="Grigoriev I.V."/>
            <person name="Nagy L.G."/>
            <person name="Martin F."/>
            <person name="Kauserud H."/>
        </authorList>
    </citation>
    <scope>NUCLEOTIDE SEQUENCE</scope>
    <source>
        <strain evidence="2">CBHHK067</strain>
    </source>
</reference>
<feature type="region of interest" description="Disordered" evidence="1">
    <location>
        <begin position="1"/>
        <end position="21"/>
    </location>
</feature>
<accession>A0AAD7DCA9</accession>
<gene>
    <name evidence="2" type="ORF">B0H17DRAFT_1069004</name>
</gene>
<evidence type="ECO:0000313" key="2">
    <source>
        <dbReference type="EMBL" id="KAJ7688304.1"/>
    </source>
</evidence>
<dbReference type="Proteomes" id="UP001221757">
    <property type="component" value="Unassembled WGS sequence"/>
</dbReference>
<evidence type="ECO:0000313" key="3">
    <source>
        <dbReference type="Proteomes" id="UP001221757"/>
    </source>
</evidence>
<dbReference type="EMBL" id="JARKIE010000080">
    <property type="protein sequence ID" value="KAJ7688304.1"/>
    <property type="molecule type" value="Genomic_DNA"/>
</dbReference>
<name>A0AAD7DCA9_MYCRO</name>
<organism evidence="2 3">
    <name type="scientific">Mycena rosella</name>
    <name type="common">Pink bonnet</name>
    <name type="synonym">Agaricus rosellus</name>
    <dbReference type="NCBI Taxonomy" id="1033263"/>
    <lineage>
        <taxon>Eukaryota</taxon>
        <taxon>Fungi</taxon>
        <taxon>Dikarya</taxon>
        <taxon>Basidiomycota</taxon>
        <taxon>Agaricomycotina</taxon>
        <taxon>Agaricomycetes</taxon>
        <taxon>Agaricomycetidae</taxon>
        <taxon>Agaricales</taxon>
        <taxon>Marasmiineae</taxon>
        <taxon>Mycenaceae</taxon>
        <taxon>Mycena</taxon>
    </lineage>
</organism>
<sequence length="252" mass="28664">MRSDEPSGASKKRKRSSSRFARRRRRIPRNIVYHPAVHRAARSRPELPAVSFCPMLNTPNEAYQSALSDEALAAARPIQPMEDWNWELSAMQIAGRSEEELTIWKDLLVCRESLRLAGITVHPANWTMPVVDLTQWQPIFLALQMHAWNFIFRLLSDALCSDTLGRMAILNMYQQQPCKHHAWVSTRQDDAVRFAAKSLNEPNILDPAQGDAYTLIKSDPKAYEARIRAQAEAWKPDLVTGLAGRPILQPVE</sequence>
<keyword evidence="3" id="KW-1185">Reference proteome</keyword>
<evidence type="ECO:0000256" key="1">
    <source>
        <dbReference type="SAM" id="MobiDB-lite"/>
    </source>
</evidence>
<comment type="caution">
    <text evidence="2">The sequence shown here is derived from an EMBL/GenBank/DDBJ whole genome shotgun (WGS) entry which is preliminary data.</text>
</comment>
<dbReference type="AlphaFoldDB" id="A0AAD7DCA9"/>
<feature type="compositionally biased region" description="Basic residues" evidence="1">
    <location>
        <begin position="10"/>
        <end position="21"/>
    </location>
</feature>
<proteinExistence type="predicted"/>